<gene>
    <name evidence="2" type="ORF">PCOR1329_LOCUS68434</name>
</gene>
<dbReference type="Proteomes" id="UP001189429">
    <property type="component" value="Unassembled WGS sequence"/>
</dbReference>
<organism evidence="2 3">
    <name type="scientific">Prorocentrum cordatum</name>
    <dbReference type="NCBI Taxonomy" id="2364126"/>
    <lineage>
        <taxon>Eukaryota</taxon>
        <taxon>Sar</taxon>
        <taxon>Alveolata</taxon>
        <taxon>Dinophyceae</taxon>
        <taxon>Prorocentrales</taxon>
        <taxon>Prorocentraceae</taxon>
        <taxon>Prorocentrum</taxon>
    </lineage>
</organism>
<feature type="signal peptide" evidence="1">
    <location>
        <begin position="1"/>
        <end position="27"/>
    </location>
</feature>
<keyword evidence="3" id="KW-1185">Reference proteome</keyword>
<name>A0ABN9WP96_9DINO</name>
<protein>
    <submittedName>
        <fullName evidence="2">Uncharacterized protein</fullName>
    </submittedName>
</protein>
<keyword evidence="1" id="KW-0732">Signal</keyword>
<comment type="caution">
    <text evidence="2">The sequence shown here is derived from an EMBL/GenBank/DDBJ whole genome shotgun (WGS) entry which is preliminary data.</text>
</comment>
<sequence>MSRTPTTCCLSLLPRLLLLSLAPPASGSRVSVNLTENLTDAVAQLVSQFHINVKNTLCLSPNLDAFEGILNKYPKTVKAIQTAGQKWANKYNCRLCHVSAQQATMDRPKVDCAAETGTLTSGNIAEACLSSNGKVGWQSGKNVCLPCPKECESCEKPGTLDVSYLSSRWFKCVLPSESSNLGPRMPQPWKCEPVADRRKQRGQSQWCRYRYDLADTASGETQPSSSGTWDLRVTAAPCNAQLEDAQSRGVAGIMQAVKPALDKQWQRNCALCRITAGGPLSQLPAEEFKLGTSSSRPWADSVCAYDELGNAACRRDRGSTGWNNEVGCNPCPIECVSCTDSTSSWLFSGKGFSCKLAPSVPAKAQLGLILAPEGPATLEESSPPATPEGYDCEQPKKRACTSGDGLCMGYKTRCKYRDWAD</sequence>
<accession>A0ABN9WP96</accession>
<evidence type="ECO:0000256" key="1">
    <source>
        <dbReference type="SAM" id="SignalP"/>
    </source>
</evidence>
<feature type="chain" id="PRO_5046845790" evidence="1">
    <location>
        <begin position="28"/>
        <end position="421"/>
    </location>
</feature>
<dbReference type="EMBL" id="CAUYUJ010018930">
    <property type="protein sequence ID" value="CAK0887351.1"/>
    <property type="molecule type" value="Genomic_DNA"/>
</dbReference>
<evidence type="ECO:0000313" key="2">
    <source>
        <dbReference type="EMBL" id="CAK0887351.1"/>
    </source>
</evidence>
<evidence type="ECO:0000313" key="3">
    <source>
        <dbReference type="Proteomes" id="UP001189429"/>
    </source>
</evidence>
<proteinExistence type="predicted"/>
<reference evidence="2" key="1">
    <citation type="submission" date="2023-10" db="EMBL/GenBank/DDBJ databases">
        <authorList>
            <person name="Chen Y."/>
            <person name="Shah S."/>
            <person name="Dougan E. K."/>
            <person name="Thang M."/>
            <person name="Chan C."/>
        </authorList>
    </citation>
    <scope>NUCLEOTIDE SEQUENCE [LARGE SCALE GENOMIC DNA]</scope>
</reference>